<dbReference type="Proteomes" id="UP000001396">
    <property type="component" value="Unassembled WGS sequence"/>
</dbReference>
<feature type="compositionally biased region" description="Low complexity" evidence="4">
    <location>
        <begin position="710"/>
        <end position="719"/>
    </location>
</feature>
<feature type="region of interest" description="Disordered" evidence="4">
    <location>
        <begin position="703"/>
        <end position="746"/>
    </location>
</feature>
<dbReference type="PANTHER" id="PTHR46512:SF6">
    <property type="entry name" value="PEPTIDYLPROLYL ISOMERASE"/>
    <property type="match status" value="1"/>
</dbReference>
<keyword evidence="7" id="KW-1185">Reference proteome</keyword>
<accession>D3BMW1</accession>
<feature type="compositionally biased region" description="Low complexity" evidence="4">
    <location>
        <begin position="19"/>
        <end position="35"/>
    </location>
</feature>
<gene>
    <name evidence="6" type="primary">flpA</name>
    <name evidence="6" type="ORF">PPL_12534</name>
</gene>
<dbReference type="InParanoid" id="D3BMW1"/>
<protein>
    <recommendedName>
        <fullName evidence="3">peptidylprolyl isomerase</fullName>
        <ecNumber evidence="3">5.2.1.8</ecNumber>
    </recommendedName>
</protein>
<evidence type="ECO:0000256" key="3">
    <source>
        <dbReference type="PROSITE-ProRule" id="PRU00277"/>
    </source>
</evidence>
<dbReference type="SUPFAM" id="SSF48452">
    <property type="entry name" value="TPR-like"/>
    <property type="match status" value="1"/>
</dbReference>
<dbReference type="STRING" id="670386.D3BMW1"/>
<dbReference type="EC" id="5.2.1.8" evidence="3"/>
<dbReference type="Gene3D" id="3.10.50.40">
    <property type="match status" value="1"/>
</dbReference>
<dbReference type="InterPro" id="IPR011990">
    <property type="entry name" value="TPR-like_helical_dom_sf"/>
</dbReference>
<comment type="caution">
    <text evidence="6">The sequence shown here is derived from an EMBL/GenBank/DDBJ whole genome shotgun (WGS) entry which is preliminary data.</text>
</comment>
<evidence type="ECO:0000313" key="6">
    <source>
        <dbReference type="EMBL" id="EFA77323.1"/>
    </source>
</evidence>
<evidence type="ECO:0000256" key="1">
    <source>
        <dbReference type="ARBA" id="ARBA00022737"/>
    </source>
</evidence>
<keyword evidence="1" id="KW-0677">Repeat</keyword>
<name>D3BMW1_HETP5</name>
<dbReference type="Gene3D" id="1.25.40.10">
    <property type="entry name" value="Tetratricopeptide repeat domain"/>
    <property type="match status" value="1"/>
</dbReference>
<dbReference type="InterPro" id="IPR046357">
    <property type="entry name" value="PPIase_dom_sf"/>
</dbReference>
<dbReference type="SUPFAM" id="SSF54534">
    <property type="entry name" value="FKBP-like"/>
    <property type="match status" value="1"/>
</dbReference>
<keyword evidence="3" id="KW-0697">Rotamase</keyword>
<feature type="domain" description="PPIase FKBP-type" evidence="5">
    <location>
        <begin position="435"/>
        <end position="520"/>
    </location>
</feature>
<dbReference type="GeneID" id="31368001"/>
<dbReference type="OMA" id="ICKINDH"/>
<feature type="compositionally biased region" description="Acidic residues" evidence="4">
    <location>
        <begin position="736"/>
        <end position="746"/>
    </location>
</feature>
<feature type="region of interest" description="Disordered" evidence="4">
    <location>
        <begin position="334"/>
        <end position="366"/>
    </location>
</feature>
<keyword evidence="2" id="KW-0802">TPR repeat</keyword>
<proteinExistence type="predicted"/>
<feature type="compositionally biased region" description="Low complexity" evidence="4">
    <location>
        <begin position="335"/>
        <end position="354"/>
    </location>
</feature>
<dbReference type="PROSITE" id="PS50059">
    <property type="entry name" value="FKBP_PPIASE"/>
    <property type="match status" value="1"/>
</dbReference>
<dbReference type="EMBL" id="ADBJ01000043">
    <property type="protein sequence ID" value="EFA77323.1"/>
    <property type="molecule type" value="Genomic_DNA"/>
</dbReference>
<evidence type="ECO:0000313" key="7">
    <source>
        <dbReference type="Proteomes" id="UP000001396"/>
    </source>
</evidence>
<dbReference type="GO" id="GO:0003755">
    <property type="term" value="F:peptidyl-prolyl cis-trans isomerase activity"/>
    <property type="evidence" value="ECO:0007669"/>
    <property type="project" value="UniProtKB-KW"/>
</dbReference>
<comment type="catalytic activity">
    <reaction evidence="3">
        <text>[protein]-peptidylproline (omega=180) = [protein]-peptidylproline (omega=0)</text>
        <dbReference type="Rhea" id="RHEA:16237"/>
        <dbReference type="Rhea" id="RHEA-COMP:10747"/>
        <dbReference type="Rhea" id="RHEA-COMP:10748"/>
        <dbReference type="ChEBI" id="CHEBI:83833"/>
        <dbReference type="ChEBI" id="CHEBI:83834"/>
        <dbReference type="EC" id="5.2.1.8"/>
    </reaction>
</comment>
<feature type="region of interest" description="Disordered" evidence="4">
    <location>
        <begin position="19"/>
        <end position="43"/>
    </location>
</feature>
<evidence type="ECO:0000256" key="4">
    <source>
        <dbReference type="SAM" id="MobiDB-lite"/>
    </source>
</evidence>
<dbReference type="AlphaFoldDB" id="D3BMW1"/>
<sequence length="746" mass="85705">MEDKHQDIIDNNTVVETATEVSTKTTTTGTTTGTKPEYDKNKDYANDPTLPELIVKDYMHLLEPFMQPPESPTSRVFKAVFIPYQAYQPLIDIYVQQKDLDSQAMKMFKYHGVCRKYLSKKDESFLFFQDLHKKPDARYNFLFNDRASDLMRPRRIFSGHAILVRTSMNKEKSWIDYHDITAAELEKVMRFLKLGTYYDFLNNLRGTNDILSTILWPDSIVYSKTNWTFEKTPLAILNEYLCWVGKAVFQPVKIDFKKNGPFSCLYTINDVTPPKTLASGIHAQVKKAQMDLAHRVLVWYQSRQIALLSDKEFIDDDTSYEEFEEAQDAFLNEHASQTAAKAQSSESESQSSESKNAGDSGDGVDKATESLKTKGVISTPLVDYFPPTFVACDNYHLVFDKYKLPFDCDITHLAPEGKVVKYEIQPGVNEPPDFGSKVFVLVRTYLPDGTCLDDNSKTMMFELGLQGCIMGLEMALFSMKMKEKCLVSIDPEYGYGKLGAPPLVPPNTPIIYYLENTDIQYRVLPSHQVINTYSVEQRLESVSQLREQAKSAYARRQFGKCLKMYKSALRYISLDSLPNCSQSEWESLNEHGARICTNLAITYSMIKPPIWERTRDYCIQALEYVEEDSKALYWLARSYLTILDLENATKTIDKAIEFGDDDLMAALLQLQKQIQREVANDLAKEKNVYKTMFNKFSEEQQMYEEKKKNNNNTTFTIPNEEIDNDHINPYGCDYISDSDDDNDNEK</sequence>
<organism evidence="6 7">
    <name type="scientific">Heterostelium pallidum (strain ATCC 26659 / Pp 5 / PN500)</name>
    <name type="common">Cellular slime mold</name>
    <name type="synonym">Polysphondylium pallidum</name>
    <dbReference type="NCBI Taxonomy" id="670386"/>
    <lineage>
        <taxon>Eukaryota</taxon>
        <taxon>Amoebozoa</taxon>
        <taxon>Evosea</taxon>
        <taxon>Eumycetozoa</taxon>
        <taxon>Dictyostelia</taxon>
        <taxon>Acytosteliales</taxon>
        <taxon>Acytosteliaceae</taxon>
        <taxon>Heterostelium</taxon>
    </lineage>
</organism>
<dbReference type="Pfam" id="PF00254">
    <property type="entry name" value="FKBP_C"/>
    <property type="match status" value="1"/>
</dbReference>
<dbReference type="InterPro" id="IPR050754">
    <property type="entry name" value="FKBP4/5/8-like"/>
</dbReference>
<reference evidence="6 7" key="1">
    <citation type="journal article" date="2011" name="Genome Res.">
        <title>Phylogeny-wide analysis of social amoeba genomes highlights ancient origins for complex intercellular communication.</title>
        <authorList>
            <person name="Heidel A.J."/>
            <person name="Lawal H.M."/>
            <person name="Felder M."/>
            <person name="Schilde C."/>
            <person name="Helps N.R."/>
            <person name="Tunggal B."/>
            <person name="Rivero F."/>
            <person name="John U."/>
            <person name="Schleicher M."/>
            <person name="Eichinger L."/>
            <person name="Platzer M."/>
            <person name="Noegel A.A."/>
            <person name="Schaap P."/>
            <person name="Gloeckner G."/>
        </authorList>
    </citation>
    <scope>NUCLEOTIDE SEQUENCE [LARGE SCALE GENOMIC DNA]</scope>
    <source>
        <strain evidence="7">ATCC 26659 / Pp 5 / PN500</strain>
    </source>
</reference>
<dbReference type="RefSeq" id="XP_020429452.1">
    <property type="nucleotide sequence ID" value="XM_020583265.1"/>
</dbReference>
<keyword evidence="3" id="KW-0413">Isomerase</keyword>
<evidence type="ECO:0000259" key="5">
    <source>
        <dbReference type="PROSITE" id="PS50059"/>
    </source>
</evidence>
<dbReference type="PANTHER" id="PTHR46512">
    <property type="entry name" value="PEPTIDYLPROLYL ISOMERASE"/>
    <property type="match status" value="1"/>
</dbReference>
<evidence type="ECO:0000256" key="2">
    <source>
        <dbReference type="ARBA" id="ARBA00022803"/>
    </source>
</evidence>
<dbReference type="FunCoup" id="D3BMW1">
    <property type="interactions" value="171"/>
</dbReference>
<dbReference type="InterPro" id="IPR001179">
    <property type="entry name" value="PPIase_FKBP_dom"/>
</dbReference>